<sequence>MALVIRMPEVLTGATEAALQSWLVAVGDTIAIGQPIAEVETEKATVEYEAEAAGTVAELLIETGVQVEVGTPIAVLATDGETVAAALASASAQAPQATAAPVASRPTEQADAPVVAAPVPTPAPLPAAAPMPVPAAASAPASPASGARLFMSPLVRRLAAERGLDLTDVTGSGPGGRIVRRDLDAMSAAAATARPTTTAVATAGAGFTDTPHTGMRRAIARRLVESKTTIPHFYLVADCRVEALLELRKAVNENISTKISVNDFVVKAVAAAFRDVPDANAIWTDEGTRRFDDVDIAIAVAIEGGLVTPVVRGVNRRSLGDVSESIRELAERGRAGRLRQDEIEGGSFSVSNLGMYGTQEFSAIINPPHSGILAVGAARKMPIVVDDELQIGTVMTVTLSADHRVLDGALAAQWLAAFVARIENPVSILV</sequence>
<proteinExistence type="inferred from homology"/>
<comment type="caution">
    <text evidence="8">The sequence shown here is derived from an EMBL/GenBank/DDBJ whole genome shotgun (WGS) entry which is preliminary data.</text>
</comment>
<feature type="region of interest" description="Disordered" evidence="5">
    <location>
        <begin position="98"/>
        <end position="117"/>
    </location>
</feature>
<dbReference type="InterPro" id="IPR045257">
    <property type="entry name" value="E2/Pdx1"/>
</dbReference>
<keyword evidence="4" id="KW-0012">Acyltransferase</keyword>
<dbReference type="InterPro" id="IPR001078">
    <property type="entry name" value="2-oxoacid_DH_actylTfrase"/>
</dbReference>
<comment type="similarity">
    <text evidence="2 4">Belongs to the 2-oxoacid dehydrogenase family.</text>
</comment>
<dbReference type="EMBL" id="BAABAE010000002">
    <property type="protein sequence ID" value="GAA3734369.1"/>
    <property type="molecule type" value="Genomic_DNA"/>
</dbReference>
<keyword evidence="8" id="KW-0670">Pyruvate</keyword>
<dbReference type="Pfam" id="PF02817">
    <property type="entry name" value="E3_binding"/>
    <property type="match status" value="1"/>
</dbReference>
<gene>
    <name evidence="8" type="ORF">GCM10022239_08100</name>
</gene>
<dbReference type="SUPFAM" id="SSF51230">
    <property type="entry name" value="Single hybrid motif"/>
    <property type="match status" value="1"/>
</dbReference>
<keyword evidence="3 4" id="KW-0450">Lipoyl</keyword>
<evidence type="ECO:0000259" key="7">
    <source>
        <dbReference type="PROSITE" id="PS51826"/>
    </source>
</evidence>
<evidence type="ECO:0000256" key="2">
    <source>
        <dbReference type="ARBA" id="ARBA00007317"/>
    </source>
</evidence>
<dbReference type="Gene3D" id="2.40.50.100">
    <property type="match status" value="1"/>
</dbReference>
<evidence type="ECO:0000259" key="6">
    <source>
        <dbReference type="PROSITE" id="PS50968"/>
    </source>
</evidence>
<dbReference type="Pfam" id="PF00198">
    <property type="entry name" value="2-oxoacid_dh"/>
    <property type="match status" value="1"/>
</dbReference>
<dbReference type="Pfam" id="PF00364">
    <property type="entry name" value="Biotin_lipoyl"/>
    <property type="match status" value="1"/>
</dbReference>
<dbReference type="CDD" id="cd06849">
    <property type="entry name" value="lipoyl_domain"/>
    <property type="match status" value="1"/>
</dbReference>
<dbReference type="PANTHER" id="PTHR23151">
    <property type="entry name" value="DIHYDROLIPOAMIDE ACETYL/SUCCINYL-TRANSFERASE-RELATED"/>
    <property type="match status" value="1"/>
</dbReference>
<protein>
    <recommendedName>
        <fullName evidence="4">Dihydrolipoamide acetyltransferase component of pyruvate dehydrogenase complex</fullName>
        <ecNumber evidence="4">2.3.1.-</ecNumber>
    </recommendedName>
</protein>
<feature type="domain" description="Peripheral subunit-binding (PSBD)" evidence="7">
    <location>
        <begin position="150"/>
        <end position="187"/>
    </location>
</feature>
<dbReference type="EC" id="2.3.1.-" evidence="4"/>
<evidence type="ECO:0000256" key="1">
    <source>
        <dbReference type="ARBA" id="ARBA00001938"/>
    </source>
</evidence>
<comment type="cofactor">
    <cofactor evidence="1 4">
        <name>(R)-lipoate</name>
        <dbReference type="ChEBI" id="CHEBI:83088"/>
    </cofactor>
</comment>
<evidence type="ECO:0000256" key="5">
    <source>
        <dbReference type="SAM" id="MobiDB-lite"/>
    </source>
</evidence>
<evidence type="ECO:0000256" key="3">
    <source>
        <dbReference type="ARBA" id="ARBA00022823"/>
    </source>
</evidence>
<name>A0ABP7F9V6_9MICO</name>
<dbReference type="InterPro" id="IPR036625">
    <property type="entry name" value="E3-bd_dom_sf"/>
</dbReference>
<organism evidence="8 9">
    <name type="scientific">Leifsonella bigeumensis</name>
    <dbReference type="NCBI Taxonomy" id="433643"/>
    <lineage>
        <taxon>Bacteria</taxon>
        <taxon>Bacillati</taxon>
        <taxon>Actinomycetota</taxon>
        <taxon>Actinomycetes</taxon>
        <taxon>Micrococcales</taxon>
        <taxon>Microbacteriaceae</taxon>
        <taxon>Leifsonella</taxon>
    </lineage>
</organism>
<accession>A0ABP7F9V6</accession>
<dbReference type="Gene3D" id="4.10.320.10">
    <property type="entry name" value="E3-binding domain"/>
    <property type="match status" value="1"/>
</dbReference>
<feature type="domain" description="Lipoyl-binding" evidence="6">
    <location>
        <begin position="2"/>
        <end position="77"/>
    </location>
</feature>
<dbReference type="PROSITE" id="PS50968">
    <property type="entry name" value="BIOTINYL_LIPOYL"/>
    <property type="match status" value="1"/>
</dbReference>
<dbReference type="SUPFAM" id="SSF47005">
    <property type="entry name" value="Peripheral subunit-binding domain of 2-oxo acid dehydrogenase complex"/>
    <property type="match status" value="1"/>
</dbReference>
<dbReference type="PROSITE" id="PS51826">
    <property type="entry name" value="PSBD"/>
    <property type="match status" value="1"/>
</dbReference>
<dbReference type="SUPFAM" id="SSF52777">
    <property type="entry name" value="CoA-dependent acyltransferases"/>
    <property type="match status" value="1"/>
</dbReference>
<evidence type="ECO:0000313" key="9">
    <source>
        <dbReference type="Proteomes" id="UP001501004"/>
    </source>
</evidence>
<dbReference type="Gene3D" id="3.30.559.10">
    <property type="entry name" value="Chloramphenicol acetyltransferase-like domain"/>
    <property type="match status" value="1"/>
</dbReference>
<keyword evidence="4" id="KW-0808">Transferase</keyword>
<dbReference type="InterPro" id="IPR023213">
    <property type="entry name" value="CAT-like_dom_sf"/>
</dbReference>
<evidence type="ECO:0000313" key="8">
    <source>
        <dbReference type="EMBL" id="GAA3734369.1"/>
    </source>
</evidence>
<keyword evidence="9" id="KW-1185">Reference proteome</keyword>
<dbReference type="RefSeq" id="WP_344753969.1">
    <property type="nucleotide sequence ID" value="NZ_BAABAE010000002.1"/>
</dbReference>
<dbReference type="PANTHER" id="PTHR23151:SF90">
    <property type="entry name" value="DIHYDROLIPOYLLYSINE-RESIDUE ACETYLTRANSFERASE COMPONENT OF PYRUVATE DEHYDROGENASE COMPLEX, MITOCHONDRIAL-RELATED"/>
    <property type="match status" value="1"/>
</dbReference>
<evidence type="ECO:0000256" key="4">
    <source>
        <dbReference type="RuleBase" id="RU003423"/>
    </source>
</evidence>
<dbReference type="InterPro" id="IPR000089">
    <property type="entry name" value="Biotin_lipoyl"/>
</dbReference>
<dbReference type="InterPro" id="IPR004167">
    <property type="entry name" value="PSBD"/>
</dbReference>
<dbReference type="InterPro" id="IPR011053">
    <property type="entry name" value="Single_hybrid_motif"/>
</dbReference>
<dbReference type="Proteomes" id="UP001501004">
    <property type="component" value="Unassembled WGS sequence"/>
</dbReference>
<reference evidence="9" key="1">
    <citation type="journal article" date="2019" name="Int. J. Syst. Evol. Microbiol.">
        <title>The Global Catalogue of Microorganisms (GCM) 10K type strain sequencing project: providing services to taxonomists for standard genome sequencing and annotation.</title>
        <authorList>
            <consortium name="The Broad Institute Genomics Platform"/>
            <consortium name="The Broad Institute Genome Sequencing Center for Infectious Disease"/>
            <person name="Wu L."/>
            <person name="Ma J."/>
        </authorList>
    </citation>
    <scope>NUCLEOTIDE SEQUENCE [LARGE SCALE GENOMIC DNA]</scope>
    <source>
        <strain evidence="9">JCM 16949</strain>
    </source>
</reference>